<evidence type="ECO:0000256" key="4">
    <source>
        <dbReference type="PIRNR" id="PIRNR005700"/>
    </source>
</evidence>
<sequence length="395" mass="45587">MKKNFFISVLLSVLLIIAALNLSTFSQGKKKQTQKTEKDPYEFTLVHQIKTTPVKNQAKTGTCWSFATTSFIETELIRMNKGTHILSPMYFVRIAYPQKAENYIRYSGTNNFSIGGQAHDVMNIIKQYGFVPEEVYAGKNIGEEEHNHGEMDEVLKSIVNAVQKNKGGKITPRWKEVFESAIDIYLGRLPKEFSYLGRKFTPISFRDSLGFNPDDYVELTSYTHHPFYEKFVLEVPDNWNRGEYYNIPINDLIHLIDTALTKGYSVCWDGDTSEKSFNRKKGIAIIPQVEESESDDKEKDESDEPVAEKFITQEMRQDAFDNQTTTDDHLMHIVGLARDKRGYKFYYVKNSWGTKDKKYDGYVYMSEIYARLKTVAIMVHKDAIPDQLKLKLGIK</sequence>
<evidence type="ECO:0000313" key="8">
    <source>
        <dbReference type="Proteomes" id="UP001221302"/>
    </source>
</evidence>
<keyword evidence="4" id="KW-0031">Aminopeptidase</keyword>
<keyword evidence="6" id="KW-0732">Signal</keyword>
<feature type="active site" evidence="5">
    <location>
        <position position="350"/>
    </location>
</feature>
<protein>
    <recommendedName>
        <fullName evidence="4">Aminopeptidase</fullName>
    </recommendedName>
</protein>
<feature type="chain" id="PRO_5041941552" description="Aminopeptidase" evidence="6">
    <location>
        <begin position="27"/>
        <end position="395"/>
    </location>
</feature>
<dbReference type="PROSITE" id="PS00139">
    <property type="entry name" value="THIOL_PROTEASE_CYS"/>
    <property type="match status" value="1"/>
</dbReference>
<organism evidence="7 8">
    <name type="scientific">Stygiobacter electus</name>
    <dbReference type="NCBI Taxonomy" id="3032292"/>
    <lineage>
        <taxon>Bacteria</taxon>
        <taxon>Pseudomonadati</taxon>
        <taxon>Ignavibacteriota</taxon>
        <taxon>Ignavibacteria</taxon>
        <taxon>Ignavibacteriales</taxon>
        <taxon>Melioribacteraceae</taxon>
        <taxon>Stygiobacter</taxon>
    </lineage>
</organism>
<dbReference type="SUPFAM" id="SSF54001">
    <property type="entry name" value="Cysteine proteinases"/>
    <property type="match status" value="1"/>
</dbReference>
<evidence type="ECO:0000256" key="6">
    <source>
        <dbReference type="SAM" id="SignalP"/>
    </source>
</evidence>
<keyword evidence="8" id="KW-1185">Reference proteome</keyword>
<proteinExistence type="inferred from homology"/>
<dbReference type="EMBL" id="JARGDL010000005">
    <property type="protein sequence ID" value="MDF1611610.1"/>
    <property type="molecule type" value="Genomic_DNA"/>
</dbReference>
<dbReference type="GO" id="GO:0006508">
    <property type="term" value="P:proteolysis"/>
    <property type="evidence" value="ECO:0007669"/>
    <property type="project" value="UniProtKB-KW"/>
</dbReference>
<evidence type="ECO:0000256" key="1">
    <source>
        <dbReference type="ARBA" id="ARBA00022670"/>
    </source>
</evidence>
<dbReference type="PANTHER" id="PTHR10363">
    <property type="entry name" value="BLEOMYCIN HYDROLASE"/>
    <property type="match status" value="1"/>
</dbReference>
<gene>
    <name evidence="7" type="ORF">P0M35_05580</name>
</gene>
<name>A0AAE3TC75_9BACT</name>
<evidence type="ECO:0000256" key="5">
    <source>
        <dbReference type="PIRSR" id="PIRSR005700-1"/>
    </source>
</evidence>
<dbReference type="PIRSF" id="PIRSF005700">
    <property type="entry name" value="PepC"/>
    <property type="match status" value="1"/>
</dbReference>
<dbReference type="AlphaFoldDB" id="A0AAE3TC75"/>
<evidence type="ECO:0000256" key="2">
    <source>
        <dbReference type="ARBA" id="ARBA00022801"/>
    </source>
</evidence>
<keyword evidence="1 4" id="KW-0645">Protease</keyword>
<accession>A0AAE3TC75</accession>
<dbReference type="GO" id="GO:0043418">
    <property type="term" value="P:homocysteine catabolic process"/>
    <property type="evidence" value="ECO:0007669"/>
    <property type="project" value="TreeGrafter"/>
</dbReference>
<comment type="similarity">
    <text evidence="4">Belongs to the peptidase C1 family.</text>
</comment>
<dbReference type="Pfam" id="PF03051">
    <property type="entry name" value="Peptidase_C1_2"/>
    <property type="match status" value="1"/>
</dbReference>
<evidence type="ECO:0000313" key="7">
    <source>
        <dbReference type="EMBL" id="MDF1611610.1"/>
    </source>
</evidence>
<feature type="active site" evidence="5">
    <location>
        <position position="63"/>
    </location>
</feature>
<keyword evidence="2 4" id="KW-0378">Hydrolase</keyword>
<dbReference type="GO" id="GO:0009636">
    <property type="term" value="P:response to toxic substance"/>
    <property type="evidence" value="ECO:0007669"/>
    <property type="project" value="TreeGrafter"/>
</dbReference>
<dbReference type="RefSeq" id="WP_321535377.1">
    <property type="nucleotide sequence ID" value="NZ_JARGDL010000005.1"/>
</dbReference>
<dbReference type="Gene3D" id="3.90.70.10">
    <property type="entry name" value="Cysteine proteinases"/>
    <property type="match status" value="1"/>
</dbReference>
<dbReference type="InterPro" id="IPR038765">
    <property type="entry name" value="Papain-like_cys_pep_sf"/>
</dbReference>
<reference evidence="7" key="1">
    <citation type="submission" date="2023-03" db="EMBL/GenBank/DDBJ databases">
        <title>Stygiobacter electus gen. nov., sp. nov., facultatively anaerobic thermotolerant bacterium of the class Ignavibacteria from a well of Yessentuki mineral water deposit.</title>
        <authorList>
            <person name="Podosokorskaya O.A."/>
            <person name="Elcheninov A.G."/>
            <person name="Petrova N.F."/>
            <person name="Zavarzina D.G."/>
            <person name="Kublanov I.V."/>
            <person name="Merkel A.Y."/>
        </authorList>
    </citation>
    <scope>NUCLEOTIDE SEQUENCE</scope>
    <source>
        <strain evidence="7">09-Me</strain>
    </source>
</reference>
<evidence type="ECO:0000256" key="3">
    <source>
        <dbReference type="ARBA" id="ARBA00022807"/>
    </source>
</evidence>
<keyword evidence="3 4" id="KW-0788">Thiol protease</keyword>
<dbReference type="GO" id="GO:0005737">
    <property type="term" value="C:cytoplasm"/>
    <property type="evidence" value="ECO:0007669"/>
    <property type="project" value="TreeGrafter"/>
</dbReference>
<dbReference type="InterPro" id="IPR004134">
    <property type="entry name" value="Peptidase_C1B"/>
</dbReference>
<dbReference type="Proteomes" id="UP001221302">
    <property type="component" value="Unassembled WGS sequence"/>
</dbReference>
<feature type="active site" evidence="5">
    <location>
        <position position="329"/>
    </location>
</feature>
<dbReference type="PANTHER" id="PTHR10363:SF2">
    <property type="entry name" value="BLEOMYCIN HYDROLASE"/>
    <property type="match status" value="1"/>
</dbReference>
<dbReference type="InterPro" id="IPR000169">
    <property type="entry name" value="Pept_cys_AS"/>
</dbReference>
<comment type="caution">
    <text evidence="7">The sequence shown here is derived from an EMBL/GenBank/DDBJ whole genome shotgun (WGS) entry which is preliminary data.</text>
</comment>
<feature type="signal peptide" evidence="6">
    <location>
        <begin position="1"/>
        <end position="26"/>
    </location>
</feature>
<dbReference type="GO" id="GO:0070005">
    <property type="term" value="F:cysteine-type aminopeptidase activity"/>
    <property type="evidence" value="ECO:0007669"/>
    <property type="project" value="InterPro"/>
</dbReference>